<dbReference type="Proteomes" id="UP001500620">
    <property type="component" value="Unassembled WGS sequence"/>
</dbReference>
<name>A0ABP8DD04_9ACTN</name>
<comment type="caution">
    <text evidence="3">The sequence shown here is derived from an EMBL/GenBank/DDBJ whole genome shotgun (WGS) entry which is preliminary data.</text>
</comment>
<dbReference type="InterPro" id="IPR011251">
    <property type="entry name" value="Luciferase-like_dom"/>
</dbReference>
<dbReference type="Gene3D" id="3.20.20.30">
    <property type="entry name" value="Luciferase-like domain"/>
    <property type="match status" value="1"/>
</dbReference>
<keyword evidence="1" id="KW-0560">Oxidoreductase</keyword>
<evidence type="ECO:0000259" key="2">
    <source>
        <dbReference type="Pfam" id="PF00296"/>
    </source>
</evidence>
<gene>
    <name evidence="3" type="primary">mer</name>
    <name evidence="3" type="ORF">GCM10022255_051900</name>
</gene>
<accession>A0ABP8DD04</accession>
<dbReference type="PANTHER" id="PTHR43244:SF1">
    <property type="entry name" value="5,10-METHYLENETETRAHYDROMETHANOPTERIN REDUCTASE"/>
    <property type="match status" value="1"/>
</dbReference>
<dbReference type="InterPro" id="IPR036661">
    <property type="entry name" value="Luciferase-like_sf"/>
</dbReference>
<dbReference type="EMBL" id="BAABAT010000014">
    <property type="protein sequence ID" value="GAA4252974.1"/>
    <property type="molecule type" value="Genomic_DNA"/>
</dbReference>
<dbReference type="RefSeq" id="WP_345129990.1">
    <property type="nucleotide sequence ID" value="NZ_BAABAT010000014.1"/>
</dbReference>
<organism evidence="3 4">
    <name type="scientific">Dactylosporangium darangshiense</name>
    <dbReference type="NCBI Taxonomy" id="579108"/>
    <lineage>
        <taxon>Bacteria</taxon>
        <taxon>Bacillati</taxon>
        <taxon>Actinomycetota</taxon>
        <taxon>Actinomycetes</taxon>
        <taxon>Micromonosporales</taxon>
        <taxon>Micromonosporaceae</taxon>
        <taxon>Dactylosporangium</taxon>
    </lineage>
</organism>
<dbReference type="PANTHER" id="PTHR43244">
    <property type="match status" value="1"/>
</dbReference>
<protein>
    <submittedName>
        <fullName evidence="3">5,10-methylenetetrahydromethanopterin reductase</fullName>
    </submittedName>
</protein>
<evidence type="ECO:0000313" key="4">
    <source>
        <dbReference type="Proteomes" id="UP001500620"/>
    </source>
</evidence>
<feature type="domain" description="Luciferase-like" evidence="2">
    <location>
        <begin position="14"/>
        <end position="308"/>
    </location>
</feature>
<keyword evidence="4" id="KW-1185">Reference proteome</keyword>
<dbReference type="SUPFAM" id="SSF51679">
    <property type="entry name" value="Bacterial luciferase-like"/>
    <property type="match status" value="1"/>
</dbReference>
<sequence>MDKTLRIGVASLVERPMPELAAQAARLESLGYDQIWVPDERLLRNVYVALATIATATSRIGLATGVTNPYTRHPAMTAAAIATIDELSGGRASLGLGAGGGLDAFGIDRPSPVKALRETTAIVRALTGGERFTAREGMFPMDAGLNFTSSRRVPVYLAARGPKILRLAGEIADGVVIGGFARPEGIDYARRQVAQGLERSGRTWSDLDVVSWLYVSVDDDAEKARVAVAKIVLASLVTSRPILDQLGVDLPGPLRDHLDRTGWAFPALDAHEAAALLSPGLLDTFAVYGTPDDCVRRLREIRECGIDHLTCVLFAPSGSTVDDVAERLAESVLPALR</sequence>
<proteinExistence type="predicted"/>
<reference evidence="4" key="1">
    <citation type="journal article" date="2019" name="Int. J. Syst. Evol. Microbiol.">
        <title>The Global Catalogue of Microorganisms (GCM) 10K type strain sequencing project: providing services to taxonomists for standard genome sequencing and annotation.</title>
        <authorList>
            <consortium name="The Broad Institute Genomics Platform"/>
            <consortium name="The Broad Institute Genome Sequencing Center for Infectious Disease"/>
            <person name="Wu L."/>
            <person name="Ma J."/>
        </authorList>
    </citation>
    <scope>NUCLEOTIDE SEQUENCE [LARGE SCALE GENOMIC DNA]</scope>
    <source>
        <strain evidence="4">JCM 17441</strain>
    </source>
</reference>
<dbReference type="CDD" id="cd01097">
    <property type="entry name" value="Tetrahydromethanopterin_reductase"/>
    <property type="match status" value="1"/>
</dbReference>
<dbReference type="InterPro" id="IPR050564">
    <property type="entry name" value="F420-G6PD/mer"/>
</dbReference>
<evidence type="ECO:0000313" key="3">
    <source>
        <dbReference type="EMBL" id="GAA4252974.1"/>
    </source>
</evidence>
<evidence type="ECO:0000256" key="1">
    <source>
        <dbReference type="ARBA" id="ARBA00023002"/>
    </source>
</evidence>
<dbReference type="Pfam" id="PF00296">
    <property type="entry name" value="Bac_luciferase"/>
    <property type="match status" value="1"/>
</dbReference>